<evidence type="ECO:0000313" key="2">
    <source>
        <dbReference type="Proteomes" id="UP000663814"/>
    </source>
</evidence>
<protein>
    <recommendedName>
        <fullName evidence="3">Cation transporter</fullName>
    </recommendedName>
</protein>
<accession>A0ABS7X9E9</accession>
<name>A0ABS7X9E9_9GAMM</name>
<proteinExistence type="predicted"/>
<dbReference type="EMBL" id="JAERPS020000003">
    <property type="protein sequence ID" value="MBZ9612183.1"/>
    <property type="molecule type" value="Genomic_DNA"/>
</dbReference>
<organism evidence="1 2">
    <name type="scientific">Rheinheimera maricola</name>
    <dbReference type="NCBI Taxonomy" id="2793282"/>
    <lineage>
        <taxon>Bacteria</taxon>
        <taxon>Pseudomonadati</taxon>
        <taxon>Pseudomonadota</taxon>
        <taxon>Gammaproteobacteria</taxon>
        <taxon>Chromatiales</taxon>
        <taxon>Chromatiaceae</taxon>
        <taxon>Rheinheimera</taxon>
    </lineage>
</organism>
<comment type="caution">
    <text evidence="1">The sequence shown here is derived from an EMBL/GenBank/DDBJ whole genome shotgun (WGS) entry which is preliminary data.</text>
</comment>
<evidence type="ECO:0008006" key="3">
    <source>
        <dbReference type="Google" id="ProtNLM"/>
    </source>
</evidence>
<reference evidence="1 2" key="1">
    <citation type="submission" date="2021-08" db="EMBL/GenBank/DDBJ databases">
        <title>Rheinheimera aquimaris sp. nov., isolated from seawater of the East Sea in Korea.</title>
        <authorList>
            <person name="Kim K.H."/>
            <person name="Wenting R."/>
            <person name="Kim K.R."/>
            <person name="Jeon C.O."/>
        </authorList>
    </citation>
    <scope>NUCLEOTIDE SEQUENCE [LARGE SCALE GENOMIC DNA]</scope>
    <source>
        <strain evidence="1 2">MA-13</strain>
    </source>
</reference>
<gene>
    <name evidence="1" type="ORF">I4W93_011315</name>
</gene>
<dbReference type="RefSeq" id="WP_205310813.1">
    <property type="nucleotide sequence ID" value="NZ_JAERPS020000003.1"/>
</dbReference>
<dbReference type="Proteomes" id="UP000663814">
    <property type="component" value="Unassembled WGS sequence"/>
</dbReference>
<evidence type="ECO:0000313" key="1">
    <source>
        <dbReference type="EMBL" id="MBZ9612183.1"/>
    </source>
</evidence>
<keyword evidence="2" id="KW-1185">Reference proteome</keyword>
<sequence length="119" mass="13089">MSTSVTVKTKLYCGSYCTNTVNGQKASNTISAEFAVKALGNKLFPSHSFKVECSENNTWTITVTSTPLDTAERLIISEVGDFAASLPHPDFMPSAPQMQDELVARIRRVFTDIKQQKAQ</sequence>